<dbReference type="PANTHER" id="PTHR46786:SF1">
    <property type="entry name" value="ZINC FINGER MATRIN-TYPE PROTEIN 3"/>
    <property type="match status" value="1"/>
</dbReference>
<evidence type="ECO:0000313" key="4">
    <source>
        <dbReference type="Proteomes" id="UP001497497"/>
    </source>
</evidence>
<proteinExistence type="predicted"/>
<evidence type="ECO:0000256" key="1">
    <source>
        <dbReference type="SAM" id="MobiDB-lite"/>
    </source>
</evidence>
<dbReference type="GO" id="GO:0003676">
    <property type="term" value="F:nucleic acid binding"/>
    <property type="evidence" value="ECO:0007669"/>
    <property type="project" value="InterPro"/>
</dbReference>
<dbReference type="SUPFAM" id="SSF57667">
    <property type="entry name" value="beta-beta-alpha zinc fingers"/>
    <property type="match status" value="2"/>
</dbReference>
<protein>
    <recommendedName>
        <fullName evidence="2">U1-type domain-containing protein</fullName>
    </recommendedName>
</protein>
<dbReference type="InterPro" id="IPR052644">
    <property type="entry name" value="ZMAT3"/>
</dbReference>
<dbReference type="GO" id="GO:0008270">
    <property type="term" value="F:zinc ion binding"/>
    <property type="evidence" value="ECO:0007669"/>
    <property type="project" value="InterPro"/>
</dbReference>
<feature type="region of interest" description="Disordered" evidence="1">
    <location>
        <begin position="113"/>
        <end position="211"/>
    </location>
</feature>
<evidence type="ECO:0000259" key="2">
    <source>
        <dbReference type="SMART" id="SM00451"/>
    </source>
</evidence>
<feature type="compositionally biased region" description="Polar residues" evidence="1">
    <location>
        <begin position="155"/>
        <end position="166"/>
    </location>
</feature>
<keyword evidence="4" id="KW-1185">Reference proteome</keyword>
<feature type="domain" description="U1-type" evidence="2">
    <location>
        <begin position="248"/>
        <end position="282"/>
    </location>
</feature>
<name>A0AAV2IP86_LYMST</name>
<dbReference type="Pfam" id="PF12874">
    <property type="entry name" value="zf-met"/>
    <property type="match status" value="2"/>
</dbReference>
<accession>A0AAV2IP86</accession>
<feature type="region of interest" description="Disordered" evidence="1">
    <location>
        <begin position="349"/>
        <end position="371"/>
    </location>
</feature>
<dbReference type="PANTHER" id="PTHR46786">
    <property type="entry name" value="ZINC FINGER MATRIN-TYPE PROTEIN 3"/>
    <property type="match status" value="1"/>
</dbReference>
<dbReference type="SMART" id="SM00451">
    <property type="entry name" value="ZnF_U1"/>
    <property type="match status" value="2"/>
</dbReference>
<dbReference type="Gene3D" id="3.30.160.60">
    <property type="entry name" value="Classic Zinc Finger"/>
    <property type="match status" value="2"/>
</dbReference>
<dbReference type="EMBL" id="CAXITT010001349">
    <property type="protein sequence ID" value="CAL1548433.1"/>
    <property type="molecule type" value="Genomic_DNA"/>
</dbReference>
<dbReference type="InterPro" id="IPR013087">
    <property type="entry name" value="Znf_C2H2_type"/>
</dbReference>
<comment type="caution">
    <text evidence="3">The sequence shown here is derived from an EMBL/GenBank/DDBJ whole genome shotgun (WGS) entry which is preliminary data.</text>
</comment>
<feature type="domain" description="U1-type" evidence="2">
    <location>
        <begin position="331"/>
        <end position="365"/>
    </location>
</feature>
<gene>
    <name evidence="3" type="ORF">GSLYS_00021750001</name>
</gene>
<sequence>MSNPSEMIEYDHGLKNTIQELFIHKIVPSNFIYLIHKHDPKVLTDPDVRRVVKSIESKIDMEVNMEMLDLMTHYKGWFECLLKVLGDPALKQDDLIQHFKNLKDKFDKKWKAEKGGRENVGPKRGKKENKKNDIVPITGVPESGGKPAVPKESVRNSNVSSAQASLNEVKGQQKKAEAKVKGNEGGGAMASDSPKKESVAHSKNKKKVNSPLVQSASVSNLNIIQTGKGEVAKEKSAGSKPPLQSGQCSQDFCSICKAVLKSPQIAEAHYSGKKHQKNVEEEEKLKTSAQAKTSKTGPAAAAGVAVHRPENETLQADSVFTYNQIYTLNEKGKGLCHVCGVALTSQQNADDHLQGKGHRKKMETINSSKAK</sequence>
<dbReference type="AlphaFoldDB" id="A0AAV2IP86"/>
<dbReference type="InterPro" id="IPR036236">
    <property type="entry name" value="Znf_C2H2_sf"/>
</dbReference>
<organism evidence="3 4">
    <name type="scientific">Lymnaea stagnalis</name>
    <name type="common">Great pond snail</name>
    <name type="synonym">Helix stagnalis</name>
    <dbReference type="NCBI Taxonomy" id="6523"/>
    <lineage>
        <taxon>Eukaryota</taxon>
        <taxon>Metazoa</taxon>
        <taxon>Spiralia</taxon>
        <taxon>Lophotrochozoa</taxon>
        <taxon>Mollusca</taxon>
        <taxon>Gastropoda</taxon>
        <taxon>Heterobranchia</taxon>
        <taxon>Euthyneura</taxon>
        <taxon>Panpulmonata</taxon>
        <taxon>Hygrophila</taxon>
        <taxon>Lymnaeoidea</taxon>
        <taxon>Lymnaeidae</taxon>
        <taxon>Lymnaea</taxon>
    </lineage>
</organism>
<dbReference type="Proteomes" id="UP001497497">
    <property type="component" value="Unassembled WGS sequence"/>
</dbReference>
<evidence type="ECO:0000313" key="3">
    <source>
        <dbReference type="EMBL" id="CAL1548433.1"/>
    </source>
</evidence>
<dbReference type="InterPro" id="IPR003604">
    <property type="entry name" value="Matrin/U1-like-C_Znf_C2H2"/>
</dbReference>
<reference evidence="3 4" key="1">
    <citation type="submission" date="2024-04" db="EMBL/GenBank/DDBJ databases">
        <authorList>
            <consortium name="Genoscope - CEA"/>
            <person name="William W."/>
        </authorList>
    </citation>
    <scope>NUCLEOTIDE SEQUENCE [LARGE SCALE GENOMIC DNA]</scope>
</reference>